<feature type="compositionally biased region" description="Polar residues" evidence="1">
    <location>
        <begin position="41"/>
        <end position="54"/>
    </location>
</feature>
<evidence type="ECO:0000256" key="1">
    <source>
        <dbReference type="SAM" id="MobiDB-lite"/>
    </source>
</evidence>
<dbReference type="InterPro" id="IPR011333">
    <property type="entry name" value="SKP1/BTB/POZ_sf"/>
</dbReference>
<evidence type="ECO:0000313" key="5">
    <source>
        <dbReference type="WBParaSite" id="Gr19_v10_g3436.t1"/>
    </source>
</evidence>
<dbReference type="PANTHER" id="PTHR45774">
    <property type="entry name" value="BTB/POZ DOMAIN-CONTAINING"/>
    <property type="match status" value="1"/>
</dbReference>
<dbReference type="SUPFAM" id="SSF54695">
    <property type="entry name" value="POZ domain"/>
    <property type="match status" value="1"/>
</dbReference>
<proteinExistence type="predicted"/>
<feature type="region of interest" description="Disordered" evidence="1">
    <location>
        <begin position="28"/>
        <end position="55"/>
    </location>
</feature>
<dbReference type="WBParaSite" id="Gr19_v10_g3436.t1">
    <property type="protein sequence ID" value="Gr19_v10_g3436.t1"/>
    <property type="gene ID" value="Gr19_v10_g3436"/>
</dbReference>
<dbReference type="PANTHER" id="PTHR45774:SF3">
    <property type="entry name" value="BTB (POZ) DOMAIN-CONTAINING 2B-RELATED"/>
    <property type="match status" value="1"/>
</dbReference>
<dbReference type="Gene3D" id="3.30.710.10">
    <property type="entry name" value="Potassium Channel Kv1.1, Chain A"/>
    <property type="match status" value="1"/>
</dbReference>
<name>A0A914HSS9_GLORO</name>
<dbReference type="SMART" id="SM00225">
    <property type="entry name" value="BTB"/>
    <property type="match status" value="1"/>
</dbReference>
<protein>
    <submittedName>
        <fullName evidence="5">BTB domain-containing protein</fullName>
    </submittedName>
</protein>
<reference evidence="5" key="1">
    <citation type="submission" date="2022-11" db="UniProtKB">
        <authorList>
            <consortium name="WormBaseParasite"/>
        </authorList>
    </citation>
    <scope>IDENTIFICATION</scope>
</reference>
<sequence length="216" mass="23256">MPTFLFLAAICLLVAASILLETDASPKNKKLEKGSSSSGKAQSTPVPKANSSAGRTGDSADVYFLVGDEKELLPAHKAILAEASDVFVAMFRFDEANAKAAAAAGTGPSEEIKPVEVLDVEVPDVEVGVFKAMLACIYAKDLSGLNGDNAISVLYAADKYNLPELVKACLNFIWKLNVFFAFEQARFFREKSFCRGRGDIWDSRSISAYGKEGIIK</sequence>
<dbReference type="AlphaFoldDB" id="A0A914HSS9"/>
<dbReference type="GO" id="GO:0005829">
    <property type="term" value="C:cytosol"/>
    <property type="evidence" value="ECO:0007669"/>
    <property type="project" value="TreeGrafter"/>
</dbReference>
<keyword evidence="2" id="KW-0732">Signal</keyword>
<dbReference type="Proteomes" id="UP000887572">
    <property type="component" value="Unplaced"/>
</dbReference>
<evidence type="ECO:0000313" key="4">
    <source>
        <dbReference type="Proteomes" id="UP000887572"/>
    </source>
</evidence>
<organism evidence="4 5">
    <name type="scientific">Globodera rostochiensis</name>
    <name type="common">Golden nematode worm</name>
    <name type="synonym">Heterodera rostochiensis</name>
    <dbReference type="NCBI Taxonomy" id="31243"/>
    <lineage>
        <taxon>Eukaryota</taxon>
        <taxon>Metazoa</taxon>
        <taxon>Ecdysozoa</taxon>
        <taxon>Nematoda</taxon>
        <taxon>Chromadorea</taxon>
        <taxon>Rhabditida</taxon>
        <taxon>Tylenchina</taxon>
        <taxon>Tylenchomorpha</taxon>
        <taxon>Tylenchoidea</taxon>
        <taxon>Heteroderidae</taxon>
        <taxon>Heteroderinae</taxon>
        <taxon>Globodera</taxon>
    </lineage>
</organism>
<dbReference type="GO" id="GO:0022008">
    <property type="term" value="P:neurogenesis"/>
    <property type="evidence" value="ECO:0007669"/>
    <property type="project" value="TreeGrafter"/>
</dbReference>
<dbReference type="PROSITE" id="PS50097">
    <property type="entry name" value="BTB"/>
    <property type="match status" value="1"/>
</dbReference>
<keyword evidence="4" id="KW-1185">Reference proteome</keyword>
<dbReference type="Pfam" id="PF00651">
    <property type="entry name" value="BTB"/>
    <property type="match status" value="1"/>
</dbReference>
<feature type="chain" id="PRO_5037754916" evidence="2">
    <location>
        <begin position="25"/>
        <end position="216"/>
    </location>
</feature>
<dbReference type="InterPro" id="IPR000210">
    <property type="entry name" value="BTB/POZ_dom"/>
</dbReference>
<feature type="signal peptide" evidence="2">
    <location>
        <begin position="1"/>
        <end position="24"/>
    </location>
</feature>
<feature type="domain" description="BTB" evidence="3">
    <location>
        <begin position="60"/>
        <end position="143"/>
    </location>
</feature>
<evidence type="ECO:0000256" key="2">
    <source>
        <dbReference type="SAM" id="SignalP"/>
    </source>
</evidence>
<accession>A0A914HSS9</accession>
<evidence type="ECO:0000259" key="3">
    <source>
        <dbReference type="PROSITE" id="PS50097"/>
    </source>
</evidence>